<dbReference type="EC" id="2.7.13.3" evidence="2"/>
<protein>
    <recommendedName>
        <fullName evidence="3">Stage 0 sporulation protein A homolog</fullName>
        <ecNumber evidence="2">2.7.13.3</ecNumber>
    </recommendedName>
</protein>
<dbReference type="PROSITE" id="PS50109">
    <property type="entry name" value="HIS_KIN"/>
    <property type="match status" value="1"/>
</dbReference>
<keyword evidence="5" id="KW-0808">Transferase</keyword>
<dbReference type="AlphaFoldDB" id="A0A1T4WDC6"/>
<dbReference type="InterPro" id="IPR001789">
    <property type="entry name" value="Sig_transdc_resp-reg_receiver"/>
</dbReference>
<dbReference type="InterPro" id="IPR005467">
    <property type="entry name" value="His_kinase_dom"/>
</dbReference>
<feature type="domain" description="Histidine kinase" evidence="11">
    <location>
        <begin position="352"/>
        <end position="576"/>
    </location>
</feature>
<dbReference type="SMART" id="SM00387">
    <property type="entry name" value="HATPase_c"/>
    <property type="match status" value="1"/>
</dbReference>
<evidence type="ECO:0000256" key="7">
    <source>
        <dbReference type="ARBA" id="ARBA00023012"/>
    </source>
</evidence>
<dbReference type="InterPro" id="IPR019734">
    <property type="entry name" value="TPR_rpt"/>
</dbReference>
<evidence type="ECO:0000256" key="6">
    <source>
        <dbReference type="ARBA" id="ARBA00022777"/>
    </source>
</evidence>
<dbReference type="GO" id="GO:0000155">
    <property type="term" value="F:phosphorelay sensor kinase activity"/>
    <property type="evidence" value="ECO:0007669"/>
    <property type="project" value="InterPro"/>
</dbReference>
<organism evidence="13 14">
    <name type="scientific">Gemmiger formicilis</name>
    <dbReference type="NCBI Taxonomy" id="745368"/>
    <lineage>
        <taxon>Bacteria</taxon>
        <taxon>Bacillati</taxon>
        <taxon>Bacillota</taxon>
        <taxon>Clostridia</taxon>
        <taxon>Eubacteriales</taxon>
        <taxon>Gemmiger</taxon>
    </lineage>
</organism>
<dbReference type="CDD" id="cd16922">
    <property type="entry name" value="HATPase_EvgS-ArcB-TorS-like"/>
    <property type="match status" value="1"/>
</dbReference>
<dbReference type="InterPro" id="IPR011990">
    <property type="entry name" value="TPR-like_helical_dom_sf"/>
</dbReference>
<comment type="function">
    <text evidence="8">May play the central regulatory role in sporulation. It may be an element of the effector pathway responsible for the activation of sporulation genes in response to nutritional stress. Spo0A may act in concert with spo0H (a sigma factor) to control the expression of some genes that are critical to the sporulation process.</text>
</comment>
<dbReference type="PROSITE" id="PS50005">
    <property type="entry name" value="TPR"/>
    <property type="match status" value="1"/>
</dbReference>
<dbReference type="Pfam" id="PF02518">
    <property type="entry name" value="HATPase_c"/>
    <property type="match status" value="1"/>
</dbReference>
<evidence type="ECO:0000256" key="9">
    <source>
        <dbReference type="PROSITE-ProRule" id="PRU00169"/>
    </source>
</evidence>
<dbReference type="Gene3D" id="1.10.287.130">
    <property type="match status" value="1"/>
</dbReference>
<feature type="domain" description="Response regulatory" evidence="12">
    <location>
        <begin position="597"/>
        <end position="717"/>
    </location>
</feature>
<evidence type="ECO:0000256" key="5">
    <source>
        <dbReference type="ARBA" id="ARBA00022679"/>
    </source>
</evidence>
<dbReference type="InterPro" id="IPR036097">
    <property type="entry name" value="HisK_dim/P_sf"/>
</dbReference>
<dbReference type="SUPFAM" id="SSF47384">
    <property type="entry name" value="Homodimeric domain of signal transducing histidine kinase"/>
    <property type="match status" value="1"/>
</dbReference>
<keyword evidence="7" id="KW-0902">Two-component regulatory system</keyword>
<evidence type="ECO:0000313" key="13">
    <source>
        <dbReference type="EMBL" id="SKA75326.1"/>
    </source>
</evidence>
<evidence type="ECO:0000256" key="2">
    <source>
        <dbReference type="ARBA" id="ARBA00012438"/>
    </source>
</evidence>
<evidence type="ECO:0000256" key="3">
    <source>
        <dbReference type="ARBA" id="ARBA00018672"/>
    </source>
</evidence>
<sequence length="717" mass="80348">MMTYEEFDKRCDELENAPLQERKTFFADVLAGETEKTDVRMMAFFRYALLFYRAGNFLAAREILEPFIIDYKSYRYRPEIIACFNLVGVVAYYVQEYALSRFYIREGLKIAREHSEVSRYAYEYNNLAVTYLAQQDYEKALEVIREAEKNMPVSDEVMHAYIYRNLAEICCHLDRLDEAKDALAKCVAYRGREILPEEVRIVNTLLTYKSGDTAGYKRCCAELREHLPQLHAEEFLASCKVLFDCGMDAGDNAQVEWVLDAMDAYLRRDPKEAQVGLRAETCRYEYAKANGNTALMLAALEKKETYYALVLARKEEVHVRDVGRYLRIGQRLHNALESEAGANRTKTRFLANMSHDIRTPINGILGMLEVIRDCRSDEARVDDCLGKIDISAKHLLSLVNDVLDMSKIESNSFVVDAKPFNLARTLAEVDDIVRIQAEQSGLRLYTDHDDVHDADLLGSALYLKKILVNLYSNAIKYNKPGGSITTRLCEVSRTADTAVYAFTIRDTGIGMTQDFIDNHLFEAFSQEDNAARSQYGGTGLGMSIVSQLVQKMNGTITVESTVGEGSSFTVTLPFAIDHDPPAAGPEKEASTDLHGKRLLVVEDNELNMEIAEFMLKSAGAEVVKAFDGESAVRAFAADPAGCDAILMDLMMPVMDGYAAARAIRASGQPRAGTVPIIAMSANAYAEDVKKCLDSGMNAHISKPLFKDVMLRTIARFV</sequence>
<dbReference type="PANTHER" id="PTHR43047">
    <property type="entry name" value="TWO-COMPONENT HISTIDINE PROTEIN KINASE"/>
    <property type="match status" value="1"/>
</dbReference>
<dbReference type="Gene3D" id="1.25.40.10">
    <property type="entry name" value="Tetratricopeptide repeat domain"/>
    <property type="match status" value="1"/>
</dbReference>
<dbReference type="Pfam" id="PF00072">
    <property type="entry name" value="Response_reg"/>
    <property type="match status" value="1"/>
</dbReference>
<evidence type="ECO:0000256" key="4">
    <source>
        <dbReference type="ARBA" id="ARBA00022553"/>
    </source>
</evidence>
<dbReference type="GO" id="GO:0005886">
    <property type="term" value="C:plasma membrane"/>
    <property type="evidence" value="ECO:0007669"/>
    <property type="project" value="TreeGrafter"/>
</dbReference>
<dbReference type="SUPFAM" id="SSF48452">
    <property type="entry name" value="TPR-like"/>
    <property type="match status" value="1"/>
</dbReference>
<dbReference type="RefSeq" id="WP_078783422.1">
    <property type="nucleotide sequence ID" value="NZ_FUYF01000002.1"/>
</dbReference>
<gene>
    <name evidence="13" type="ORF">SAMN02745178_00406</name>
</gene>
<dbReference type="SUPFAM" id="SSF55874">
    <property type="entry name" value="ATPase domain of HSP90 chaperone/DNA topoisomerase II/histidine kinase"/>
    <property type="match status" value="1"/>
</dbReference>
<dbReference type="GeneID" id="93336900"/>
<name>A0A1T4WDC6_9FIRM</name>
<feature type="repeat" description="TPR" evidence="10">
    <location>
        <begin position="121"/>
        <end position="154"/>
    </location>
</feature>
<dbReference type="Gene3D" id="3.40.50.2300">
    <property type="match status" value="1"/>
</dbReference>
<evidence type="ECO:0000256" key="1">
    <source>
        <dbReference type="ARBA" id="ARBA00000085"/>
    </source>
</evidence>
<dbReference type="SMART" id="SM00028">
    <property type="entry name" value="TPR"/>
    <property type="match status" value="3"/>
</dbReference>
<feature type="modified residue" description="4-aspartylphosphate" evidence="9">
    <location>
        <position position="648"/>
    </location>
</feature>
<keyword evidence="14" id="KW-1185">Reference proteome</keyword>
<dbReference type="Pfam" id="PF00512">
    <property type="entry name" value="HisKA"/>
    <property type="match status" value="1"/>
</dbReference>
<keyword evidence="4 9" id="KW-0597">Phosphoprotein</keyword>
<comment type="catalytic activity">
    <reaction evidence="1">
        <text>ATP + protein L-histidine = ADP + protein N-phospho-L-histidine.</text>
        <dbReference type="EC" id="2.7.13.3"/>
    </reaction>
</comment>
<dbReference type="SMART" id="SM00448">
    <property type="entry name" value="REC"/>
    <property type="match status" value="1"/>
</dbReference>
<dbReference type="InterPro" id="IPR004358">
    <property type="entry name" value="Sig_transdc_His_kin-like_C"/>
</dbReference>
<dbReference type="InterPro" id="IPR003594">
    <property type="entry name" value="HATPase_dom"/>
</dbReference>
<dbReference type="PROSITE" id="PS50110">
    <property type="entry name" value="RESPONSE_REGULATORY"/>
    <property type="match status" value="1"/>
</dbReference>
<evidence type="ECO:0000313" key="14">
    <source>
        <dbReference type="Proteomes" id="UP000190286"/>
    </source>
</evidence>
<dbReference type="PANTHER" id="PTHR43047:SF72">
    <property type="entry name" value="OSMOSENSING HISTIDINE PROTEIN KINASE SLN1"/>
    <property type="match status" value="1"/>
</dbReference>
<dbReference type="InterPro" id="IPR003661">
    <property type="entry name" value="HisK_dim/P_dom"/>
</dbReference>
<dbReference type="Proteomes" id="UP000190286">
    <property type="component" value="Unassembled WGS sequence"/>
</dbReference>
<keyword evidence="10" id="KW-0802">TPR repeat</keyword>
<dbReference type="STRING" id="745368.SAMN02745178_00406"/>
<reference evidence="13 14" key="1">
    <citation type="submission" date="2017-02" db="EMBL/GenBank/DDBJ databases">
        <authorList>
            <person name="Peterson S.W."/>
        </authorList>
    </citation>
    <scope>NUCLEOTIDE SEQUENCE [LARGE SCALE GENOMIC DNA]</scope>
    <source>
        <strain evidence="13 14">ATCC 27749</strain>
    </source>
</reference>
<dbReference type="GO" id="GO:0009927">
    <property type="term" value="F:histidine phosphotransfer kinase activity"/>
    <property type="evidence" value="ECO:0007669"/>
    <property type="project" value="TreeGrafter"/>
</dbReference>
<proteinExistence type="predicted"/>
<dbReference type="SMART" id="SM00388">
    <property type="entry name" value="HisKA"/>
    <property type="match status" value="1"/>
</dbReference>
<accession>A0A1T4WDC6</accession>
<evidence type="ECO:0000259" key="11">
    <source>
        <dbReference type="PROSITE" id="PS50109"/>
    </source>
</evidence>
<dbReference type="CDD" id="cd17546">
    <property type="entry name" value="REC_hyHK_CKI1_RcsC-like"/>
    <property type="match status" value="1"/>
</dbReference>
<evidence type="ECO:0000256" key="8">
    <source>
        <dbReference type="ARBA" id="ARBA00024867"/>
    </source>
</evidence>
<dbReference type="PRINTS" id="PR00344">
    <property type="entry name" value="BCTRLSENSOR"/>
</dbReference>
<keyword evidence="6 13" id="KW-0418">Kinase</keyword>
<dbReference type="CDD" id="cd00082">
    <property type="entry name" value="HisKA"/>
    <property type="match status" value="1"/>
</dbReference>
<dbReference type="OrthoDB" id="9814390at2"/>
<dbReference type="SUPFAM" id="SSF52172">
    <property type="entry name" value="CheY-like"/>
    <property type="match status" value="1"/>
</dbReference>
<dbReference type="EMBL" id="FUYF01000002">
    <property type="protein sequence ID" value="SKA75326.1"/>
    <property type="molecule type" value="Genomic_DNA"/>
</dbReference>
<dbReference type="Gene3D" id="3.30.565.10">
    <property type="entry name" value="Histidine kinase-like ATPase, C-terminal domain"/>
    <property type="match status" value="1"/>
</dbReference>
<dbReference type="InterPro" id="IPR036890">
    <property type="entry name" value="HATPase_C_sf"/>
</dbReference>
<evidence type="ECO:0000259" key="12">
    <source>
        <dbReference type="PROSITE" id="PS50110"/>
    </source>
</evidence>
<evidence type="ECO:0000256" key="10">
    <source>
        <dbReference type="PROSITE-ProRule" id="PRU00339"/>
    </source>
</evidence>
<dbReference type="InterPro" id="IPR011006">
    <property type="entry name" value="CheY-like_superfamily"/>
</dbReference>